<evidence type="ECO:0000256" key="4">
    <source>
        <dbReference type="ARBA" id="ARBA00022490"/>
    </source>
</evidence>
<protein>
    <recommendedName>
        <fullName evidence="12">Dynactin subunit 4</fullName>
    </recommendedName>
</protein>
<name>A0ABQ9NPG3_9PEZI</name>
<evidence type="ECO:0000256" key="11">
    <source>
        <dbReference type="ARBA" id="ARBA00034776"/>
    </source>
</evidence>
<comment type="subcellular location">
    <subcellularLocation>
        <location evidence="1">Cytoplasm</location>
        <location evidence="1">Cytoskeleton</location>
        <location evidence="1">Microtubule organizing center</location>
        <location evidence="1">Centrosome</location>
    </subcellularLocation>
    <subcellularLocation>
        <location evidence="2">Cytoplasm</location>
        <location evidence="2">Cytoskeleton</location>
        <location evidence="2">Stress fiber</location>
    </subcellularLocation>
    <subcellularLocation>
        <location evidence="3">Cytoplasm</location>
        <location evidence="3">Myofibril</location>
    </subcellularLocation>
</comment>
<keyword evidence="8" id="KW-0007">Acetylation</keyword>
<evidence type="ECO:0000313" key="15">
    <source>
        <dbReference type="EMBL" id="KAJ9659372.1"/>
    </source>
</evidence>
<dbReference type="InterPro" id="IPR008603">
    <property type="entry name" value="DCTN4"/>
</dbReference>
<organism evidence="15 16">
    <name type="scientific">Coniosporium apollinis</name>
    <dbReference type="NCBI Taxonomy" id="61459"/>
    <lineage>
        <taxon>Eukaryota</taxon>
        <taxon>Fungi</taxon>
        <taxon>Dikarya</taxon>
        <taxon>Ascomycota</taxon>
        <taxon>Pezizomycotina</taxon>
        <taxon>Dothideomycetes</taxon>
        <taxon>Dothideomycetes incertae sedis</taxon>
        <taxon>Coniosporium</taxon>
    </lineage>
</organism>
<dbReference type="PANTHER" id="PTHR13034">
    <property type="entry name" value="DYNACTIN P62 SUBUNIT"/>
    <property type="match status" value="1"/>
</dbReference>
<feature type="region of interest" description="Disordered" evidence="14">
    <location>
        <begin position="254"/>
        <end position="274"/>
    </location>
</feature>
<evidence type="ECO:0000256" key="2">
    <source>
        <dbReference type="ARBA" id="ARBA00004529"/>
    </source>
</evidence>
<evidence type="ECO:0000256" key="6">
    <source>
        <dbReference type="ARBA" id="ARBA00022553"/>
    </source>
</evidence>
<evidence type="ECO:0000256" key="1">
    <source>
        <dbReference type="ARBA" id="ARBA00004300"/>
    </source>
</evidence>
<keyword evidence="9" id="KW-0175">Coiled coil</keyword>
<keyword evidence="7" id="KW-0832">Ubl conjugation</keyword>
<evidence type="ECO:0000256" key="12">
    <source>
        <dbReference type="ARBA" id="ARBA00034864"/>
    </source>
</evidence>
<evidence type="ECO:0000256" key="7">
    <source>
        <dbReference type="ARBA" id="ARBA00022843"/>
    </source>
</evidence>
<feature type="region of interest" description="Disordered" evidence="14">
    <location>
        <begin position="170"/>
        <end position="200"/>
    </location>
</feature>
<gene>
    <name evidence="15" type="ORF">H2201_007397</name>
</gene>
<evidence type="ECO:0000256" key="8">
    <source>
        <dbReference type="ARBA" id="ARBA00022990"/>
    </source>
</evidence>
<keyword evidence="5" id="KW-1017">Isopeptide bond</keyword>
<keyword evidence="4" id="KW-0963">Cytoplasm</keyword>
<evidence type="ECO:0000313" key="16">
    <source>
        <dbReference type="Proteomes" id="UP001172684"/>
    </source>
</evidence>
<evidence type="ECO:0000256" key="13">
    <source>
        <dbReference type="ARBA" id="ARBA00093507"/>
    </source>
</evidence>
<keyword evidence="16" id="KW-1185">Reference proteome</keyword>
<feature type="compositionally biased region" description="Basic and acidic residues" evidence="14">
    <location>
        <begin position="176"/>
        <end position="193"/>
    </location>
</feature>
<comment type="similarity">
    <text evidence="11">Belongs to the dynactin subunit 4 family.</text>
</comment>
<dbReference type="PANTHER" id="PTHR13034:SF2">
    <property type="entry name" value="DYNACTIN SUBUNIT 4"/>
    <property type="match status" value="1"/>
</dbReference>
<dbReference type="EMBL" id="JAPDRL010000076">
    <property type="protein sequence ID" value="KAJ9659372.1"/>
    <property type="molecule type" value="Genomic_DNA"/>
</dbReference>
<dbReference type="Pfam" id="PF05502">
    <property type="entry name" value="Dynactin_p62"/>
    <property type="match status" value="1"/>
</dbReference>
<comment type="subunit">
    <text evidence="13">Subunit of dynactin, a multiprotein complex part of a tripartite complex with dynein and a adapter, such as BICDL1, BICD2 or HOOK3. The dynactin complex is built around ACTR1A/ACTB filament and consists of an actin-related filament composed of a shoulder domain, a pointed end and a barbed end. Its length is defined by its flexible shoulder domain. The soulder is composed of 2 DCTN1 subunits, 4 DCTN2 and 2 DCTN3. The 4 DCNT2 (via N-terminus) bind the ACTR1A filament and act as molecular rulers to determine the length. The pointed end is important for binding dynein-dynactin cargo adapters. Consists of 4 subunits: ACTR10, DCNT4, DCTN5 and DCTN6. The barbed end is composed of a CAPZA1:CAPZB heterodimers, which binds ACTR1A/ACTB filament and dynactin and stabilizes dynactin. Interacts with ATP7B, but not ATP7A, in a copper-dependent manner. Interacts with ANK2; this interaction is required for localization at costameres. Interacts with N4BP2L1.</text>
</comment>
<keyword evidence="10" id="KW-0206">Cytoskeleton</keyword>
<evidence type="ECO:0000256" key="3">
    <source>
        <dbReference type="ARBA" id="ARBA00004657"/>
    </source>
</evidence>
<sequence>MAQQFPYTYYACCVNISSSSSIAQKRSSRVATAHEEDEDRTFDPRSPRANYSLYPLEHLLYCDDCQQIRCPRCYTEEIVAWYCPSCLFDVPNTQVRTEGNRCQRNCYNCPICTSPLQVNPLEHSSHLAPEGSSGASYFLGCPYCNWSSLDIGVEFAKHTGITAQLAKLKSARQSQAKKERHERAENKDIKDTDPPNAPPTHDDLFTNLRSFYKDTLSSTNPVNPLSFDPTLYNSPPSVTRLMNLYAPPSAKRAKAAKPTPMREAHSPSEGFLPLSPTTEDATIARMAQAGWDGLTSTAQRVQQQHPTTKFVDDLWPVQTRLLTRRAKRCATCRHILTKPDSKISSTRYRIRILALDKIPRLSIRALAAHNTPHPSFPITVSSTASSSTTASRFEYESLRPGVMTQYLLTLHNPLFEPIRVTLGTPAVTPGNLASRVTVLCPQFEVGANTDVWDEALNSSAALSSKSKTQPGDAPIQAEAGKVWERGRNWTSVVVEIVPGFPGGAPSGIVPRTGEELNEEDTVVEVPVFVRLEYEYEHPDAAVFEKMREEGGAKVLEVPELGKQTREVAFWTVLGVGKVAGG</sequence>
<dbReference type="Proteomes" id="UP001172684">
    <property type="component" value="Unassembled WGS sequence"/>
</dbReference>
<evidence type="ECO:0000256" key="10">
    <source>
        <dbReference type="ARBA" id="ARBA00023212"/>
    </source>
</evidence>
<proteinExistence type="inferred from homology"/>
<evidence type="ECO:0000256" key="9">
    <source>
        <dbReference type="ARBA" id="ARBA00023054"/>
    </source>
</evidence>
<comment type="caution">
    <text evidence="15">The sequence shown here is derived from an EMBL/GenBank/DDBJ whole genome shotgun (WGS) entry which is preliminary data.</text>
</comment>
<accession>A0ABQ9NPG3</accession>
<evidence type="ECO:0000256" key="14">
    <source>
        <dbReference type="SAM" id="MobiDB-lite"/>
    </source>
</evidence>
<keyword evidence="6" id="KW-0597">Phosphoprotein</keyword>
<evidence type="ECO:0000256" key="5">
    <source>
        <dbReference type="ARBA" id="ARBA00022499"/>
    </source>
</evidence>
<reference evidence="15" key="1">
    <citation type="submission" date="2022-10" db="EMBL/GenBank/DDBJ databases">
        <title>Culturing micro-colonial fungi from biological soil crusts in the Mojave desert and describing Neophaeococcomyces mojavensis, and introducing the new genera and species Taxawa tesnikishii.</title>
        <authorList>
            <person name="Kurbessoian T."/>
            <person name="Stajich J.E."/>
        </authorList>
    </citation>
    <scope>NUCLEOTIDE SEQUENCE</scope>
    <source>
        <strain evidence="15">TK_1</strain>
    </source>
</reference>